<evidence type="ECO:0000256" key="1">
    <source>
        <dbReference type="ARBA" id="ARBA00008324"/>
    </source>
</evidence>
<keyword evidence="5" id="KW-1185">Reference proteome</keyword>
<protein>
    <submittedName>
        <fullName evidence="4">PaaI family thioesterase</fullName>
    </submittedName>
</protein>
<dbReference type="NCBIfam" id="TIGR00369">
    <property type="entry name" value="unchar_dom_1"/>
    <property type="match status" value="1"/>
</dbReference>
<dbReference type="SUPFAM" id="SSF54637">
    <property type="entry name" value="Thioesterase/thiol ester dehydrase-isomerase"/>
    <property type="match status" value="1"/>
</dbReference>
<dbReference type="InterPro" id="IPR006683">
    <property type="entry name" value="Thioestr_dom"/>
</dbReference>
<accession>A0A9X2LP89</accession>
<gene>
    <name evidence="4" type="ORF">NQU55_34105</name>
</gene>
<organism evidence="4 5">
    <name type="scientific">Streptomyces telluris</name>
    <dbReference type="NCBI Taxonomy" id="2720021"/>
    <lineage>
        <taxon>Bacteria</taxon>
        <taxon>Bacillati</taxon>
        <taxon>Actinomycetota</taxon>
        <taxon>Actinomycetes</taxon>
        <taxon>Kitasatosporales</taxon>
        <taxon>Streptomycetaceae</taxon>
        <taxon>Streptomyces</taxon>
    </lineage>
</organism>
<sequence>MSRPSADTPPHESAFVAAAGLVVTEVSPTRVRGHIELGPDHHTPWGIVNGGVYTTAVESAASHGASAAAGPGRHAVAVHVSTDLLRSRTEGRAEVVAEAVHQGRTQQIWVVTVSDGQPLARGQVRLQNTGTGTGTGQEQS</sequence>
<dbReference type="AlphaFoldDB" id="A0A9X2LP89"/>
<dbReference type="Gene3D" id="3.10.129.10">
    <property type="entry name" value="Hotdog Thioesterase"/>
    <property type="match status" value="1"/>
</dbReference>
<dbReference type="PANTHER" id="PTHR43240">
    <property type="entry name" value="1,4-DIHYDROXY-2-NAPHTHOYL-COA THIOESTERASE 1"/>
    <property type="match status" value="1"/>
</dbReference>
<evidence type="ECO:0000259" key="3">
    <source>
        <dbReference type="Pfam" id="PF03061"/>
    </source>
</evidence>
<dbReference type="GO" id="GO:0005829">
    <property type="term" value="C:cytosol"/>
    <property type="evidence" value="ECO:0007669"/>
    <property type="project" value="TreeGrafter"/>
</dbReference>
<keyword evidence="2" id="KW-0378">Hydrolase</keyword>
<dbReference type="InterPro" id="IPR029069">
    <property type="entry name" value="HotDog_dom_sf"/>
</dbReference>
<dbReference type="RefSeq" id="WP_168094943.1">
    <property type="nucleotide sequence ID" value="NZ_JAATER010000327.1"/>
</dbReference>
<dbReference type="EMBL" id="JANIID010000054">
    <property type="protein sequence ID" value="MCQ8774760.1"/>
    <property type="molecule type" value="Genomic_DNA"/>
</dbReference>
<dbReference type="Proteomes" id="UP001142374">
    <property type="component" value="Unassembled WGS sequence"/>
</dbReference>
<dbReference type="CDD" id="cd03443">
    <property type="entry name" value="PaaI_thioesterase"/>
    <property type="match status" value="1"/>
</dbReference>
<dbReference type="InterPro" id="IPR003736">
    <property type="entry name" value="PAAI_dom"/>
</dbReference>
<comment type="similarity">
    <text evidence="1">Belongs to the thioesterase PaaI family.</text>
</comment>
<name>A0A9X2LP89_9ACTN</name>
<evidence type="ECO:0000256" key="2">
    <source>
        <dbReference type="ARBA" id="ARBA00022801"/>
    </source>
</evidence>
<evidence type="ECO:0000313" key="4">
    <source>
        <dbReference type="EMBL" id="MCQ8774760.1"/>
    </source>
</evidence>
<dbReference type="PANTHER" id="PTHR43240:SF5">
    <property type="entry name" value="1,4-DIHYDROXY-2-NAPHTHOYL-COA THIOESTERASE 1"/>
    <property type="match status" value="1"/>
</dbReference>
<reference evidence="4" key="1">
    <citation type="submission" date="2022-06" db="EMBL/GenBank/DDBJ databases">
        <title>WGS of actinobacteria.</title>
        <authorList>
            <person name="Thawai C."/>
        </authorList>
    </citation>
    <scope>NUCLEOTIDE SEQUENCE</scope>
    <source>
        <strain evidence="4">AA8</strain>
    </source>
</reference>
<proteinExistence type="inferred from homology"/>
<comment type="caution">
    <text evidence="4">The sequence shown here is derived from an EMBL/GenBank/DDBJ whole genome shotgun (WGS) entry which is preliminary data.</text>
</comment>
<dbReference type="GO" id="GO:0061522">
    <property type="term" value="F:1,4-dihydroxy-2-naphthoyl-CoA thioesterase activity"/>
    <property type="evidence" value="ECO:0007669"/>
    <property type="project" value="TreeGrafter"/>
</dbReference>
<evidence type="ECO:0000313" key="5">
    <source>
        <dbReference type="Proteomes" id="UP001142374"/>
    </source>
</evidence>
<feature type="domain" description="Thioesterase" evidence="3">
    <location>
        <begin position="46"/>
        <end position="117"/>
    </location>
</feature>
<dbReference type="Pfam" id="PF03061">
    <property type="entry name" value="4HBT"/>
    <property type="match status" value="1"/>
</dbReference>